<dbReference type="PANTHER" id="PTHR46580:SF2">
    <property type="entry name" value="MAM DOMAIN-CONTAINING PROTEIN"/>
    <property type="match status" value="1"/>
</dbReference>
<dbReference type="RefSeq" id="WP_274492525.1">
    <property type="nucleotide sequence ID" value="NZ_CP118166.1"/>
</dbReference>
<keyword evidence="3" id="KW-1185">Reference proteome</keyword>
<dbReference type="InterPro" id="IPR028994">
    <property type="entry name" value="Integrin_alpha_N"/>
</dbReference>
<keyword evidence="1" id="KW-0732">Signal</keyword>
<name>A0AAE9ZH29_9PROT</name>
<dbReference type="SUPFAM" id="SSF51261">
    <property type="entry name" value="Duplicated hybrid motif"/>
    <property type="match status" value="1"/>
</dbReference>
<dbReference type="InterPro" id="IPR013517">
    <property type="entry name" value="FG-GAP"/>
</dbReference>
<organism evidence="2 3">
    <name type="scientific">Hyphococcus flavus</name>
    <dbReference type="NCBI Taxonomy" id="1866326"/>
    <lineage>
        <taxon>Bacteria</taxon>
        <taxon>Pseudomonadati</taxon>
        <taxon>Pseudomonadota</taxon>
        <taxon>Alphaproteobacteria</taxon>
        <taxon>Parvularculales</taxon>
        <taxon>Parvularculaceae</taxon>
        <taxon>Hyphococcus</taxon>
    </lineage>
</organism>
<reference evidence="2" key="1">
    <citation type="submission" date="2023-02" db="EMBL/GenBank/DDBJ databases">
        <title>Genome sequence of Hyphococcus flavus.</title>
        <authorList>
            <person name="Rong J.-C."/>
            <person name="Zhao Q."/>
            <person name="Yi M."/>
            <person name="Wu J.-Y."/>
        </authorList>
    </citation>
    <scope>NUCLEOTIDE SEQUENCE</scope>
    <source>
        <strain evidence="2">MCCC 1K03223</strain>
    </source>
</reference>
<sequence>MRAFSFRNSGHFAGARKRLFAQRMRRCGLIASLFSFLGMAAPAAAQQSYLFPGKSADLPSNAYWVVREFSEGENVLDLNIIQWKDGKWSDCKNGAAGSCGTPQNDLMYNVPLYAPADGEIAGCWRNFPDNPNPPDRRNDVVGVDSNVPKKIYRGGNAVNIITENGVIISLAHMAPGTIPPELCPLNAGSTVFPASVSKDGTDWYTTGYIPPGARPKVKKGDFVGRAGNSGFSSGVHLHIGLNPVLGMQGGRENFGPNMPIPFERVYTQSYNPNAGPVTNLWSAADTTINASTDGVTLFRPSGKFADDIVWQRSNGQIHYWAMEDGQFSAGFNIDQPVSQTWKPVGAGNVDGADHDDIIFMAGNGQMHYWKIKNGQRVGAANISTPLAEGWKFGGVGDVDGDNTDDLIFALNGQVHYWKMKNGQRVSGANISSPVSAGWRIGGVGDVDGDGTDDIVWRHANGQAHYWKMKNGKRVSAANIDEPVGSNWSMRDIGDVDHDGTDDIVWQRNDGQVHYWRMKNGKRISAANIHTPVGGEWTLFGVGNVGTRP</sequence>
<proteinExistence type="predicted"/>
<dbReference type="Gene3D" id="2.70.70.10">
    <property type="entry name" value="Glucose Permease (Domain IIA)"/>
    <property type="match status" value="1"/>
</dbReference>
<dbReference type="SUPFAM" id="SSF69318">
    <property type="entry name" value="Integrin alpha N-terminal domain"/>
    <property type="match status" value="1"/>
</dbReference>
<evidence type="ECO:0000256" key="1">
    <source>
        <dbReference type="ARBA" id="ARBA00022729"/>
    </source>
</evidence>
<evidence type="ECO:0000313" key="3">
    <source>
        <dbReference type="Proteomes" id="UP001214043"/>
    </source>
</evidence>
<accession>A0AAE9ZH29</accession>
<dbReference type="Gene3D" id="2.130.10.130">
    <property type="entry name" value="Integrin alpha, N-terminal"/>
    <property type="match status" value="1"/>
</dbReference>
<dbReference type="KEGG" id="hfl:PUV54_12185"/>
<dbReference type="AlphaFoldDB" id="A0AAE9ZH29"/>
<protein>
    <submittedName>
        <fullName evidence="2">FG-GAP-like repeat-containing protein</fullName>
    </submittedName>
</protein>
<dbReference type="Proteomes" id="UP001214043">
    <property type="component" value="Chromosome"/>
</dbReference>
<dbReference type="Pfam" id="PF13517">
    <property type="entry name" value="FG-GAP_3"/>
    <property type="match status" value="1"/>
</dbReference>
<evidence type="ECO:0000313" key="2">
    <source>
        <dbReference type="EMBL" id="WDI30711.1"/>
    </source>
</evidence>
<gene>
    <name evidence="2" type="ORF">PUV54_12185</name>
</gene>
<dbReference type="InterPro" id="IPR011055">
    <property type="entry name" value="Dup_hybrid_motif"/>
</dbReference>
<dbReference type="EMBL" id="CP118166">
    <property type="protein sequence ID" value="WDI30711.1"/>
    <property type="molecule type" value="Genomic_DNA"/>
</dbReference>
<dbReference type="PANTHER" id="PTHR46580">
    <property type="entry name" value="SENSOR KINASE-RELATED"/>
    <property type="match status" value="1"/>
</dbReference>